<evidence type="ECO:0000313" key="2">
    <source>
        <dbReference type="Proteomes" id="UP000060787"/>
    </source>
</evidence>
<sequence length="41" mass="4645">MIVLYRGICLASSEKEAFMSPHQRKATEADMNIELFTTIAQ</sequence>
<protein>
    <submittedName>
        <fullName evidence="1">Uncharacterized protein</fullName>
    </submittedName>
</protein>
<dbReference type="Proteomes" id="UP000060787">
    <property type="component" value="Chromosome"/>
</dbReference>
<dbReference type="PATRIC" id="fig|84531.8.peg.432"/>
<accession>A0A0S2F4W4</accession>
<proteinExistence type="predicted"/>
<keyword evidence="2" id="KW-1185">Reference proteome</keyword>
<name>A0A0S2F4W4_LYSAN</name>
<dbReference type="EMBL" id="CP011129">
    <property type="protein sequence ID" value="ALN78579.1"/>
    <property type="molecule type" value="Genomic_DNA"/>
</dbReference>
<organism evidence="1 2">
    <name type="scientific">Lysobacter antibioticus</name>
    <dbReference type="NCBI Taxonomy" id="84531"/>
    <lineage>
        <taxon>Bacteria</taxon>
        <taxon>Pseudomonadati</taxon>
        <taxon>Pseudomonadota</taxon>
        <taxon>Gammaproteobacteria</taxon>
        <taxon>Lysobacterales</taxon>
        <taxon>Lysobacteraceae</taxon>
        <taxon>Lysobacter</taxon>
    </lineage>
</organism>
<reference evidence="1 2" key="1">
    <citation type="journal article" date="2015" name="BMC Genomics">
        <title>Comparative genomics and metabolic profiling of the genus Lysobacter.</title>
        <authorList>
            <person name="de Bruijn I."/>
            <person name="Cheng X."/>
            <person name="de Jager V."/>
            <person name="Exposito R.G."/>
            <person name="Watrous J."/>
            <person name="Patel N."/>
            <person name="Postma J."/>
            <person name="Dorrestein P.C."/>
            <person name="Kobayashi D."/>
            <person name="Raaijmakers J.M."/>
        </authorList>
    </citation>
    <scope>NUCLEOTIDE SEQUENCE [LARGE SCALE GENOMIC DNA]</scope>
    <source>
        <strain evidence="1 2">76</strain>
    </source>
</reference>
<dbReference type="AlphaFoldDB" id="A0A0S2F4W4"/>
<evidence type="ECO:0000313" key="1">
    <source>
        <dbReference type="EMBL" id="ALN78579.1"/>
    </source>
</evidence>
<dbReference type="KEGG" id="lab:LA76x_0418"/>
<gene>
    <name evidence="1" type="ORF">LA76x_0418</name>
</gene>